<accession>A0A1F5EC91</accession>
<evidence type="ECO:0000313" key="1">
    <source>
        <dbReference type="EMBL" id="OGD64834.1"/>
    </source>
</evidence>
<dbReference type="Proteomes" id="UP000177481">
    <property type="component" value="Unassembled WGS sequence"/>
</dbReference>
<proteinExistence type="predicted"/>
<dbReference type="STRING" id="1797471.A3A71_02195"/>
<protein>
    <submittedName>
        <fullName evidence="1">Uncharacterized protein</fullName>
    </submittedName>
</protein>
<organism evidence="1 2">
    <name type="scientific">Candidatus Berkelbacteria bacterium RIFCSPLOWO2_01_FULL_50_28</name>
    <dbReference type="NCBI Taxonomy" id="1797471"/>
    <lineage>
        <taxon>Bacteria</taxon>
        <taxon>Candidatus Berkelbacteria</taxon>
    </lineage>
</organism>
<reference evidence="1 2" key="1">
    <citation type="journal article" date="2016" name="Nat. Commun.">
        <title>Thousands of microbial genomes shed light on interconnected biogeochemical processes in an aquifer system.</title>
        <authorList>
            <person name="Anantharaman K."/>
            <person name="Brown C.T."/>
            <person name="Hug L.A."/>
            <person name="Sharon I."/>
            <person name="Castelle C.J."/>
            <person name="Probst A.J."/>
            <person name="Thomas B.C."/>
            <person name="Singh A."/>
            <person name="Wilkins M.J."/>
            <person name="Karaoz U."/>
            <person name="Brodie E.L."/>
            <person name="Williams K.H."/>
            <person name="Hubbard S.S."/>
            <person name="Banfield J.F."/>
        </authorList>
    </citation>
    <scope>NUCLEOTIDE SEQUENCE [LARGE SCALE GENOMIC DNA]</scope>
</reference>
<dbReference type="EMBL" id="MEZX01000002">
    <property type="protein sequence ID" value="OGD64834.1"/>
    <property type="molecule type" value="Genomic_DNA"/>
</dbReference>
<dbReference type="AlphaFoldDB" id="A0A1F5EC91"/>
<evidence type="ECO:0000313" key="2">
    <source>
        <dbReference type="Proteomes" id="UP000177481"/>
    </source>
</evidence>
<sequence length="60" mass="7006">MKHRRNFEFRILNFELRPNALILNSVIKNSMPIDSAQGPEFIEGKIRNWKLEITKSGGFC</sequence>
<comment type="caution">
    <text evidence="1">The sequence shown here is derived from an EMBL/GenBank/DDBJ whole genome shotgun (WGS) entry which is preliminary data.</text>
</comment>
<name>A0A1F5EC91_9BACT</name>
<gene>
    <name evidence="1" type="ORF">A3A71_02195</name>
</gene>